<evidence type="ECO:0000256" key="1">
    <source>
        <dbReference type="SAM" id="MobiDB-lite"/>
    </source>
</evidence>
<dbReference type="EMBL" id="UINC01147689">
    <property type="protein sequence ID" value="SVD39160.1"/>
    <property type="molecule type" value="Genomic_DNA"/>
</dbReference>
<gene>
    <name evidence="2" type="ORF">METZ01_LOCUS392014</name>
</gene>
<dbReference type="AlphaFoldDB" id="A0A382UY79"/>
<feature type="region of interest" description="Disordered" evidence="1">
    <location>
        <begin position="1"/>
        <end position="21"/>
    </location>
</feature>
<feature type="compositionally biased region" description="Low complexity" evidence="1">
    <location>
        <begin position="7"/>
        <end position="19"/>
    </location>
</feature>
<evidence type="ECO:0000313" key="2">
    <source>
        <dbReference type="EMBL" id="SVD39160.1"/>
    </source>
</evidence>
<organism evidence="2">
    <name type="scientific">marine metagenome</name>
    <dbReference type="NCBI Taxonomy" id="408172"/>
    <lineage>
        <taxon>unclassified sequences</taxon>
        <taxon>metagenomes</taxon>
        <taxon>ecological metagenomes</taxon>
    </lineage>
</organism>
<accession>A0A382UY79</accession>
<reference evidence="2" key="1">
    <citation type="submission" date="2018-05" db="EMBL/GenBank/DDBJ databases">
        <authorList>
            <person name="Lanie J.A."/>
            <person name="Ng W.-L."/>
            <person name="Kazmierczak K.M."/>
            <person name="Andrzejewski T.M."/>
            <person name="Davidsen T.M."/>
            <person name="Wayne K.J."/>
            <person name="Tettelin H."/>
            <person name="Glass J.I."/>
            <person name="Rusch D."/>
            <person name="Podicherti R."/>
            <person name="Tsui H.-C.T."/>
            <person name="Winkler M.E."/>
        </authorList>
    </citation>
    <scope>NUCLEOTIDE SEQUENCE</scope>
</reference>
<feature type="non-terminal residue" evidence="2">
    <location>
        <position position="49"/>
    </location>
</feature>
<sequence length="49" mass="5262">MGLGRQTSTHVSTVTTASSDRQPEAVIRQLFRRLDPVPALGIAGTIGLW</sequence>
<proteinExistence type="predicted"/>
<name>A0A382UY79_9ZZZZ</name>
<protein>
    <submittedName>
        <fullName evidence="2">Uncharacterized protein</fullName>
    </submittedName>
</protein>